<feature type="transmembrane region" description="Helical" evidence="8">
    <location>
        <begin position="31"/>
        <end position="49"/>
    </location>
</feature>
<feature type="transmembrane region" description="Helical" evidence="8">
    <location>
        <begin position="294"/>
        <end position="316"/>
    </location>
</feature>
<feature type="transmembrane region" description="Helical" evidence="8">
    <location>
        <begin position="323"/>
        <end position="343"/>
    </location>
</feature>
<dbReference type="Pfam" id="PF02254">
    <property type="entry name" value="TrkA_N"/>
    <property type="match status" value="1"/>
</dbReference>
<feature type="transmembrane region" description="Helical" evidence="8">
    <location>
        <begin position="270"/>
        <end position="288"/>
    </location>
</feature>
<evidence type="ECO:0000256" key="1">
    <source>
        <dbReference type="ARBA" id="ARBA00004141"/>
    </source>
</evidence>
<feature type="transmembrane region" description="Helical" evidence="8">
    <location>
        <begin position="86"/>
        <end position="109"/>
    </location>
</feature>
<dbReference type="SUPFAM" id="SSF51735">
    <property type="entry name" value="NAD(P)-binding Rossmann-fold domains"/>
    <property type="match status" value="1"/>
</dbReference>
<dbReference type="GO" id="GO:0006813">
    <property type="term" value="P:potassium ion transport"/>
    <property type="evidence" value="ECO:0007669"/>
    <property type="project" value="UniProtKB-KW"/>
</dbReference>
<dbReference type="AlphaFoldDB" id="A0A7C4NUW8"/>
<comment type="caution">
    <text evidence="11">The sequence shown here is derived from an EMBL/GenBank/DDBJ whole genome shotgun (WGS) entry which is preliminary data.</text>
</comment>
<dbReference type="Pfam" id="PF02080">
    <property type="entry name" value="TrkA_C"/>
    <property type="match status" value="1"/>
</dbReference>
<feature type="transmembrane region" description="Helical" evidence="8">
    <location>
        <begin position="182"/>
        <end position="205"/>
    </location>
</feature>
<dbReference type="PROSITE" id="PS51201">
    <property type="entry name" value="RCK_N"/>
    <property type="match status" value="1"/>
</dbReference>
<dbReference type="GO" id="GO:0008324">
    <property type="term" value="F:monoatomic cation transmembrane transporter activity"/>
    <property type="evidence" value="ECO:0007669"/>
    <property type="project" value="InterPro"/>
</dbReference>
<feature type="transmembrane region" description="Helical" evidence="8">
    <location>
        <begin position="217"/>
        <end position="234"/>
    </location>
</feature>
<keyword evidence="4" id="KW-0406">Ion transport</keyword>
<keyword evidence="5 8" id="KW-0812">Transmembrane</keyword>
<dbReference type="InterPro" id="IPR003148">
    <property type="entry name" value="RCK_N"/>
</dbReference>
<feature type="transmembrane region" description="Helical" evidence="8">
    <location>
        <begin position="148"/>
        <end position="170"/>
    </location>
</feature>
<protein>
    <submittedName>
        <fullName evidence="11">Sodium:proton exchanger</fullName>
    </submittedName>
</protein>
<accession>A0A7C4NUW8</accession>
<dbReference type="GO" id="GO:0016020">
    <property type="term" value="C:membrane"/>
    <property type="evidence" value="ECO:0007669"/>
    <property type="project" value="UniProtKB-SubCell"/>
</dbReference>
<dbReference type="Gene3D" id="3.30.70.1450">
    <property type="entry name" value="Regulator of K+ conductance, C-terminal domain"/>
    <property type="match status" value="1"/>
</dbReference>
<reference evidence="11" key="1">
    <citation type="journal article" date="2020" name="mSystems">
        <title>Genome- and Community-Level Interaction Insights into Carbon Utilization and Element Cycling Functions of Hydrothermarchaeota in Hydrothermal Sediment.</title>
        <authorList>
            <person name="Zhou Z."/>
            <person name="Liu Y."/>
            <person name="Xu W."/>
            <person name="Pan J."/>
            <person name="Luo Z.H."/>
            <person name="Li M."/>
        </authorList>
    </citation>
    <scope>NUCLEOTIDE SEQUENCE [LARGE SCALE GENOMIC DNA]</scope>
    <source>
        <strain evidence="11">SpSt-6</strain>
    </source>
</reference>
<comment type="subcellular location">
    <subcellularLocation>
        <location evidence="1">Membrane</location>
        <topology evidence="1">Multi-pass membrane protein</topology>
    </subcellularLocation>
</comment>
<dbReference type="InterPro" id="IPR036721">
    <property type="entry name" value="RCK_C_sf"/>
</dbReference>
<evidence type="ECO:0000256" key="7">
    <source>
        <dbReference type="ARBA" id="ARBA00023136"/>
    </source>
</evidence>
<evidence type="ECO:0000256" key="6">
    <source>
        <dbReference type="ARBA" id="ARBA00022989"/>
    </source>
</evidence>
<dbReference type="InterPro" id="IPR038770">
    <property type="entry name" value="Na+/solute_symporter_sf"/>
</dbReference>
<evidence type="ECO:0000259" key="10">
    <source>
        <dbReference type="PROSITE" id="PS51202"/>
    </source>
</evidence>
<dbReference type="GO" id="GO:0015297">
    <property type="term" value="F:antiporter activity"/>
    <property type="evidence" value="ECO:0007669"/>
    <property type="project" value="InterPro"/>
</dbReference>
<keyword evidence="4" id="KW-0630">Potassium</keyword>
<feature type="transmembrane region" description="Helical" evidence="8">
    <location>
        <begin position="115"/>
        <end position="136"/>
    </location>
</feature>
<evidence type="ECO:0000256" key="8">
    <source>
        <dbReference type="SAM" id="Phobius"/>
    </source>
</evidence>
<keyword evidence="7 8" id="KW-0472">Membrane</keyword>
<dbReference type="PANTHER" id="PTHR42751">
    <property type="entry name" value="SODIUM/HYDROGEN EXCHANGER FAMILY/TRKA DOMAIN PROTEIN"/>
    <property type="match status" value="1"/>
</dbReference>
<evidence type="ECO:0000256" key="3">
    <source>
        <dbReference type="ARBA" id="ARBA00022448"/>
    </source>
</evidence>
<dbReference type="SUPFAM" id="SSF116726">
    <property type="entry name" value="TrkA C-terminal domain-like"/>
    <property type="match status" value="1"/>
</dbReference>
<dbReference type="InterPro" id="IPR036291">
    <property type="entry name" value="NAD(P)-bd_dom_sf"/>
</dbReference>
<feature type="transmembrane region" description="Helical" evidence="8">
    <location>
        <begin position="355"/>
        <end position="374"/>
    </location>
</feature>
<feature type="transmembrane region" description="Helical" evidence="8">
    <location>
        <begin position="6"/>
        <end position="24"/>
    </location>
</feature>
<dbReference type="InterPro" id="IPR006037">
    <property type="entry name" value="RCK_C"/>
</dbReference>
<gene>
    <name evidence="11" type="ORF">ENT66_06225</name>
</gene>
<keyword evidence="4" id="KW-0633">Potassium transport</keyword>
<dbReference type="GO" id="GO:1902600">
    <property type="term" value="P:proton transmembrane transport"/>
    <property type="evidence" value="ECO:0007669"/>
    <property type="project" value="InterPro"/>
</dbReference>
<dbReference type="EMBL" id="DSZN01000099">
    <property type="protein sequence ID" value="HGQ85903.1"/>
    <property type="molecule type" value="Genomic_DNA"/>
</dbReference>
<keyword evidence="3" id="KW-0813">Transport</keyword>
<keyword evidence="6 8" id="KW-1133">Transmembrane helix</keyword>
<feature type="domain" description="RCK C-terminal" evidence="10">
    <location>
        <begin position="577"/>
        <end position="662"/>
    </location>
</feature>
<dbReference type="InterPro" id="IPR006153">
    <property type="entry name" value="Cation/H_exchanger_TM"/>
</dbReference>
<proteinExistence type="inferred from homology"/>
<dbReference type="Gene3D" id="3.40.50.720">
    <property type="entry name" value="NAD(P)-binding Rossmann-like Domain"/>
    <property type="match status" value="1"/>
</dbReference>
<dbReference type="Pfam" id="PF00999">
    <property type="entry name" value="Na_H_Exchanger"/>
    <property type="match status" value="1"/>
</dbReference>
<dbReference type="PROSITE" id="PS51202">
    <property type="entry name" value="RCK_C"/>
    <property type="match status" value="1"/>
</dbReference>
<feature type="transmembrane region" description="Helical" evidence="8">
    <location>
        <begin position="55"/>
        <end position="74"/>
    </location>
</feature>
<evidence type="ECO:0000256" key="5">
    <source>
        <dbReference type="ARBA" id="ARBA00022692"/>
    </source>
</evidence>
<dbReference type="Gene3D" id="1.20.1530.20">
    <property type="match status" value="1"/>
</dbReference>
<organism evidence="11">
    <name type="scientific">Thermodesulfobacterium geofontis</name>
    <dbReference type="NCBI Taxonomy" id="1295609"/>
    <lineage>
        <taxon>Bacteria</taxon>
        <taxon>Pseudomonadati</taxon>
        <taxon>Thermodesulfobacteriota</taxon>
        <taxon>Thermodesulfobacteria</taxon>
        <taxon>Thermodesulfobacteriales</taxon>
        <taxon>Thermodesulfobacteriaceae</taxon>
        <taxon>Thermodesulfobacterium</taxon>
    </lineage>
</organism>
<evidence type="ECO:0000259" key="9">
    <source>
        <dbReference type="PROSITE" id="PS51201"/>
    </source>
</evidence>
<sequence length="676" mass="76511">MLFELLRSFLIIFLFAIIISAIFIRFKISPIIGFLLTGIIVGPSVLGLIHDAHLIETFAEFGIIFLMFLIGVEFSIKKLIAYRREILFAGLIQVGLTIFFVSIITLLFLNKSLKIGIFFGSLIAMSSTALVLKILMDKGELTTSYGRVSFGILIFQDLCVILIMLLIPILSKEEGSIKDILFVFSKSLAILGCTFIVSLYFFPLILHQIVKTRSRELFLMSILVLSLGTAFFSYKLGLSLALGAFLAGMVISESEYALQTVAEIKPFKDLLMAIFFISVGLLLKPYFLFANLKLTILIVLLIFLIKFVGIFFSTLFISKSLRISLLTGFILSQIGEFSLVLALEGKKYGLLEENWYQLFIGSSMITLFLTPFLIDRSHKLTDLLLEKISYKSYLRLKKIREGKREEEKAYLKDHTIVVGYGVGGQNVVYGLKTLKIPYVIVDLNPDTVKIYKSRGEPIFFGDATNIEVLRKLGIKTAKTLVIVIGDNISARKITFLARKENPDLYIIVRTRFVAEIEDLIKLGANEVIPEEFEASIEIFAKVLHYYKVPRNIIFELLEALRKNYYKAFRTLEKPLLESIENLEFLKDVATETYLIKKESPLIGLTIRALDLRSKTGATIIAIKRGEEFIVNPPANLTFKEKDILILIGSEEQLNKALIFLEDPIFYSIKSSFNKNL</sequence>
<evidence type="ECO:0000256" key="2">
    <source>
        <dbReference type="ARBA" id="ARBA00005551"/>
    </source>
</evidence>
<name>A0A7C4NUW8_9BACT</name>
<feature type="domain" description="RCK N-terminal" evidence="9">
    <location>
        <begin position="412"/>
        <end position="529"/>
    </location>
</feature>
<dbReference type="PANTHER" id="PTHR42751:SF3">
    <property type="entry name" value="SODIUM_GLUTAMATE SYMPORTER"/>
    <property type="match status" value="1"/>
</dbReference>
<comment type="similarity">
    <text evidence="2">Belongs to the monovalent cation:proton antiporter 2 (CPA2) transporter (TC 2.A.37) family.</text>
</comment>
<evidence type="ECO:0000313" key="11">
    <source>
        <dbReference type="EMBL" id="HGQ85903.1"/>
    </source>
</evidence>
<evidence type="ECO:0000256" key="4">
    <source>
        <dbReference type="ARBA" id="ARBA00022538"/>
    </source>
</evidence>